<keyword evidence="6" id="KW-1185">Reference proteome</keyword>
<reference evidence="5" key="1">
    <citation type="submission" date="2020-01" db="EMBL/GenBank/DDBJ databases">
        <title>Genome sequence of Kobresia littledalei, the first chromosome-level genome in the family Cyperaceae.</title>
        <authorList>
            <person name="Qu G."/>
        </authorList>
    </citation>
    <scope>NUCLEOTIDE SEQUENCE</scope>
    <source>
        <strain evidence="5">C.B.Clarke</strain>
        <tissue evidence="5">Leaf</tissue>
    </source>
</reference>
<dbReference type="InterPro" id="IPR020472">
    <property type="entry name" value="WD40_PAC1"/>
</dbReference>
<keyword evidence="2" id="KW-0677">Repeat</keyword>
<feature type="compositionally biased region" description="Pro residues" evidence="4">
    <location>
        <begin position="167"/>
        <end position="179"/>
    </location>
</feature>
<feature type="compositionally biased region" description="Basic and acidic residues" evidence="4">
    <location>
        <begin position="1"/>
        <end position="14"/>
    </location>
</feature>
<organism evidence="5 6">
    <name type="scientific">Carex littledalei</name>
    <dbReference type="NCBI Taxonomy" id="544730"/>
    <lineage>
        <taxon>Eukaryota</taxon>
        <taxon>Viridiplantae</taxon>
        <taxon>Streptophyta</taxon>
        <taxon>Embryophyta</taxon>
        <taxon>Tracheophyta</taxon>
        <taxon>Spermatophyta</taxon>
        <taxon>Magnoliopsida</taxon>
        <taxon>Liliopsida</taxon>
        <taxon>Poales</taxon>
        <taxon>Cyperaceae</taxon>
        <taxon>Cyperoideae</taxon>
        <taxon>Cariceae</taxon>
        <taxon>Carex</taxon>
        <taxon>Carex subgen. Euthyceras</taxon>
    </lineage>
</organism>
<proteinExistence type="predicted"/>
<dbReference type="PRINTS" id="PR00320">
    <property type="entry name" value="GPROTEINBRPT"/>
</dbReference>
<feature type="compositionally biased region" description="Polar residues" evidence="4">
    <location>
        <begin position="458"/>
        <end position="478"/>
    </location>
</feature>
<feature type="compositionally biased region" description="Low complexity" evidence="4">
    <location>
        <begin position="202"/>
        <end position="215"/>
    </location>
</feature>
<feature type="compositionally biased region" description="Low complexity" evidence="4">
    <location>
        <begin position="156"/>
        <end position="166"/>
    </location>
</feature>
<dbReference type="Proteomes" id="UP000623129">
    <property type="component" value="Unassembled WGS sequence"/>
</dbReference>
<dbReference type="PROSITE" id="PS50294">
    <property type="entry name" value="WD_REPEATS_REGION"/>
    <property type="match status" value="3"/>
</dbReference>
<dbReference type="InterPro" id="IPR015943">
    <property type="entry name" value="WD40/YVTN_repeat-like_dom_sf"/>
</dbReference>
<evidence type="ECO:0000256" key="2">
    <source>
        <dbReference type="ARBA" id="ARBA00022737"/>
    </source>
</evidence>
<feature type="region of interest" description="Disordered" evidence="4">
    <location>
        <begin position="202"/>
        <end position="243"/>
    </location>
</feature>
<dbReference type="InterPro" id="IPR001680">
    <property type="entry name" value="WD40_rpt"/>
</dbReference>
<feature type="compositionally biased region" description="Basic residues" evidence="4">
    <location>
        <begin position="482"/>
        <end position="491"/>
    </location>
</feature>
<feature type="repeat" description="WD" evidence="3">
    <location>
        <begin position="555"/>
        <end position="589"/>
    </location>
</feature>
<evidence type="ECO:0000256" key="1">
    <source>
        <dbReference type="ARBA" id="ARBA00022574"/>
    </source>
</evidence>
<sequence length="946" mass="103904">MTNNTESKEQHEQIEEQQECNNASKDDDEDEEDEDEGDHFFESFDRVPSGISFEPEFPSSGSDSDEDENDARISFASAISTPRNLQEEQDLSGMECNIEESDYTLWMEQPISVQERRHRLLQGMGLNNSRRAPGVLEKVISQRVLSSRQPSQKLNSSPLPSHSSLPLPSPSPSPSPSPAKKPIITHCQSDSHLSIRAISSRSSLPRVYSSPPSLLDRSGPPVGGDKLSKGENGNKSEVTRGEDHNKVGSICRIKNLDTGKEFVVSEFAKDGTWDRLNDIQTGLQFTLDEFEKFLGHSPIVKNLMRRPNGSSRKSTDMKNSKSTTNKKKGNGWLKNIKFVASSVTGLIMEKDKVGSSKSNASLQRLTSGRTTDKNKAGSNERLKVHQCGKSYKELTGLYMSQEVKAHEGSIWCMKFCNDGRYLASAGEDRVIHVWGISLSESNTFSTSFREDDAGHSGPLTNQSINGSQDKNSSSLRQLSSKKMSKAKSKKKNVPDHIVYPDTVFSLNEKPICSLQGHLDDILDLSWSSSSQYILSSSMDKTVRMWDIANKSCMKMFAHNDYVTCVQFNPVDERYFMSGSLDAKVRIWSVPDRQVVDWTDLPEMVTAASYTPDANAALVGSHKGCCRYFTISDGKLNQEAQLDMKIKKSKTTAKKITGFQFAPENPSEVLITSADSQIRVFDGVDMIHKFRGFRNTNSQIAASCTPDGRYVVAASEDSHVYIWKRETGAQNRSGMGSASPLPSPLPSPASSSGKTKRRTTTHSHEHFYCKDVSVALPWPGPTPTLPTSVTNNNSSIGDTPMCDDVSCSINAPPLPPLPPNKKGSIDTGADINSKKDGGADINSKKDSGADIRSDSSVSIRSESSGSVMSSPLTSVLSSPLNSVLFSPISDLGGSWRKYTSNKFWANQDSVREGAWGLVVVTASMAGDIRVYQNFGLPVRLNRSIQIV</sequence>
<feature type="repeat" description="WD" evidence="3">
    <location>
        <begin position="514"/>
        <end position="555"/>
    </location>
</feature>
<evidence type="ECO:0000313" key="6">
    <source>
        <dbReference type="Proteomes" id="UP000623129"/>
    </source>
</evidence>
<feature type="repeat" description="WD" evidence="3">
    <location>
        <begin position="403"/>
        <end position="444"/>
    </location>
</feature>
<dbReference type="OrthoDB" id="408728at2759"/>
<dbReference type="InterPro" id="IPR036322">
    <property type="entry name" value="WD40_repeat_dom_sf"/>
</dbReference>
<feature type="region of interest" description="Disordered" evidence="4">
    <location>
        <begin position="1"/>
        <end position="95"/>
    </location>
</feature>
<evidence type="ECO:0000256" key="3">
    <source>
        <dbReference type="PROSITE-ProRule" id="PRU00221"/>
    </source>
</evidence>
<feature type="compositionally biased region" description="Polar residues" evidence="4">
    <location>
        <begin position="358"/>
        <end position="369"/>
    </location>
</feature>
<dbReference type="Pfam" id="PF00400">
    <property type="entry name" value="WD40"/>
    <property type="match status" value="4"/>
</dbReference>
<dbReference type="EMBL" id="SWLB01000004">
    <property type="protein sequence ID" value="KAF3339509.1"/>
    <property type="molecule type" value="Genomic_DNA"/>
</dbReference>
<dbReference type="Gene3D" id="2.130.10.10">
    <property type="entry name" value="YVTN repeat-like/Quinoprotein amine dehydrogenase"/>
    <property type="match status" value="1"/>
</dbReference>
<evidence type="ECO:0000256" key="4">
    <source>
        <dbReference type="SAM" id="MobiDB-lite"/>
    </source>
</evidence>
<feature type="region of interest" description="Disordered" evidence="4">
    <location>
        <begin position="301"/>
        <end position="329"/>
    </location>
</feature>
<keyword evidence="1 3" id="KW-0853">WD repeat</keyword>
<feature type="region of interest" description="Disordered" evidence="4">
    <location>
        <begin position="447"/>
        <end position="492"/>
    </location>
</feature>
<feature type="region of interest" description="Disordered" evidence="4">
    <location>
        <begin position="358"/>
        <end position="381"/>
    </location>
</feature>
<dbReference type="InterPro" id="IPR019775">
    <property type="entry name" value="WD40_repeat_CS"/>
</dbReference>
<feature type="compositionally biased region" description="Acidic residues" evidence="4">
    <location>
        <begin position="26"/>
        <end position="37"/>
    </location>
</feature>
<feature type="region of interest" description="Disordered" evidence="4">
    <location>
        <begin position="806"/>
        <end position="873"/>
    </location>
</feature>
<feature type="compositionally biased region" description="Basic and acidic residues" evidence="4">
    <location>
        <begin position="831"/>
        <end position="852"/>
    </location>
</feature>
<feature type="repeat" description="WD" evidence="3">
    <location>
        <begin position="704"/>
        <end position="732"/>
    </location>
</feature>
<dbReference type="SMART" id="SM00320">
    <property type="entry name" value="WD40"/>
    <property type="match status" value="6"/>
</dbReference>
<dbReference type="PANTHER" id="PTHR14221:SF41">
    <property type="entry name" value="TRANSDUCIN_WD40 REPEAT-LIKE SUPERFAMILY PROTEIN"/>
    <property type="match status" value="1"/>
</dbReference>
<feature type="compositionally biased region" description="Basic and acidic residues" evidence="4">
    <location>
        <begin position="226"/>
        <end position="243"/>
    </location>
</feature>
<dbReference type="PROSITE" id="PS00678">
    <property type="entry name" value="WD_REPEATS_1"/>
    <property type="match status" value="1"/>
</dbReference>
<feature type="compositionally biased region" description="Polar residues" evidence="4">
    <location>
        <begin position="144"/>
        <end position="155"/>
    </location>
</feature>
<dbReference type="PANTHER" id="PTHR14221">
    <property type="entry name" value="WD REPEAT DOMAIN 44"/>
    <property type="match status" value="1"/>
</dbReference>
<feature type="region of interest" description="Disordered" evidence="4">
    <location>
        <begin position="729"/>
        <end position="763"/>
    </location>
</feature>
<dbReference type="SUPFAM" id="SSF50978">
    <property type="entry name" value="WD40 repeat-like"/>
    <property type="match status" value="1"/>
</dbReference>
<comment type="caution">
    <text evidence="5">The sequence shown here is derived from an EMBL/GenBank/DDBJ whole genome shotgun (WGS) entry which is preliminary data.</text>
</comment>
<dbReference type="AlphaFoldDB" id="A0A833W0V1"/>
<feature type="compositionally biased region" description="Basic and acidic residues" evidence="4">
    <location>
        <begin position="370"/>
        <end position="381"/>
    </location>
</feature>
<gene>
    <name evidence="5" type="ORF">FCM35_KLT16980</name>
</gene>
<evidence type="ECO:0000313" key="5">
    <source>
        <dbReference type="EMBL" id="KAF3339509.1"/>
    </source>
</evidence>
<dbReference type="InterPro" id="IPR040324">
    <property type="entry name" value="WDR44/Dgr2"/>
</dbReference>
<protein>
    <submittedName>
        <fullName evidence="5">WD repeat-containing protein 44-like protein</fullName>
    </submittedName>
</protein>
<name>A0A833W0V1_9POAL</name>
<accession>A0A833W0V1</accession>
<feature type="compositionally biased region" description="Low complexity" evidence="4">
    <location>
        <begin position="853"/>
        <end position="873"/>
    </location>
</feature>
<feature type="region of interest" description="Disordered" evidence="4">
    <location>
        <begin position="144"/>
        <end position="184"/>
    </location>
</feature>
<feature type="compositionally biased region" description="Low complexity" evidence="4">
    <location>
        <begin position="52"/>
        <end position="62"/>
    </location>
</feature>
<dbReference type="PROSITE" id="PS50082">
    <property type="entry name" value="WD_REPEATS_2"/>
    <property type="match status" value="4"/>
</dbReference>